<feature type="region of interest" description="Disordered" evidence="8">
    <location>
        <begin position="365"/>
        <end position="395"/>
    </location>
</feature>
<dbReference type="REBASE" id="99409">
    <property type="entry name" value="M.SspKp52ORF2805P"/>
</dbReference>
<dbReference type="OrthoDB" id="9813719at2"/>
<dbReference type="PRINTS" id="PR00105">
    <property type="entry name" value="C5METTRFRASE"/>
</dbReference>
<evidence type="ECO:0000256" key="7">
    <source>
        <dbReference type="PROSITE-ProRule" id="PRU01016"/>
    </source>
</evidence>
<comment type="similarity">
    <text evidence="7">Belongs to the class I-like SAM-binding methyltransferase superfamily. C5-methyltransferase family.</text>
</comment>
<dbReference type="PROSITE" id="PS51679">
    <property type="entry name" value="SAM_MT_C5"/>
    <property type="match status" value="1"/>
</dbReference>
<dbReference type="STRING" id="1515612.SKP52_02805"/>
<feature type="active site" evidence="7">
    <location>
        <position position="98"/>
    </location>
</feature>
<protein>
    <recommendedName>
        <fullName evidence="1">DNA (cytosine-5-)-methyltransferase</fullName>
        <ecNumber evidence="1">2.1.1.37</ecNumber>
    </recommendedName>
</protein>
<keyword evidence="2 7" id="KW-0489">Methyltransferase</keyword>
<dbReference type="GO" id="GO:0032259">
    <property type="term" value="P:methylation"/>
    <property type="evidence" value="ECO:0007669"/>
    <property type="project" value="UniProtKB-KW"/>
</dbReference>
<dbReference type="HOGENOM" id="CLU_006958_13_1_5"/>
<feature type="compositionally biased region" description="Gly residues" evidence="8">
    <location>
        <begin position="374"/>
        <end position="385"/>
    </location>
</feature>
<dbReference type="PANTHER" id="PTHR10629:SF52">
    <property type="entry name" value="DNA (CYTOSINE-5)-METHYLTRANSFERASE 1"/>
    <property type="match status" value="1"/>
</dbReference>
<dbReference type="Pfam" id="PF00145">
    <property type="entry name" value="DNA_methylase"/>
    <property type="match status" value="2"/>
</dbReference>
<evidence type="ECO:0000256" key="1">
    <source>
        <dbReference type="ARBA" id="ARBA00011975"/>
    </source>
</evidence>
<keyword evidence="3 7" id="KW-0808">Transferase</keyword>
<dbReference type="KEGG" id="sphk:SKP52_02805"/>
<dbReference type="InterPro" id="IPR001525">
    <property type="entry name" value="C5_MeTfrase"/>
</dbReference>
<name>A0A0A7PBL7_9SPHN</name>
<dbReference type="InterPro" id="IPR029063">
    <property type="entry name" value="SAM-dependent_MTases_sf"/>
</dbReference>
<dbReference type="EC" id="2.1.1.37" evidence="1"/>
<proteinExistence type="inferred from homology"/>
<dbReference type="Gene3D" id="3.40.50.150">
    <property type="entry name" value="Vaccinia Virus protein VP39"/>
    <property type="match status" value="1"/>
</dbReference>
<dbReference type="Proteomes" id="UP000030907">
    <property type="component" value="Chromosome"/>
</dbReference>
<dbReference type="AlphaFoldDB" id="A0A0A7PBL7"/>
<accession>A0A0A7PBL7</accession>
<evidence type="ECO:0000256" key="2">
    <source>
        <dbReference type="ARBA" id="ARBA00022603"/>
    </source>
</evidence>
<keyword evidence="10" id="KW-1185">Reference proteome</keyword>
<dbReference type="InterPro" id="IPR050390">
    <property type="entry name" value="C5-Methyltransferase"/>
</dbReference>
<evidence type="ECO:0000256" key="3">
    <source>
        <dbReference type="ARBA" id="ARBA00022679"/>
    </source>
</evidence>
<dbReference type="InterPro" id="IPR018117">
    <property type="entry name" value="C5_DNA_meth_AS"/>
</dbReference>
<sequence>MSMTASPHPDPWTERGKRWIRDGAPLRAASCFSGIGAPELGGPQFEWLWHAEIEKFPAAVMSARFPDSTNLGDVTADDFLQRASAFGRLDLLVGGPPCQDFSVAGLRAGVAGDRGNLSLRFMEIAHAIRPRNLLVENVPGWLNLPDNAFGCFLGALVGADDALRSPLDGKWPSAGMVAGPRARAAWRVFDAQYFGVAQRRRRVFVVADFGEGADPAAVLFERKGMSGNSPPRREAGQGTAGTISARSDGGGGLGTDFDLAGGLQPVGFGGGNCSGPIDKAACLTAKGQRIDFEVETFIAGVAGTLPAGGNGTGGDRQPGTSADTADTMLIAHSLRGEGFDASEDGTGRGTPIIPIDMRQASRGATMTNNRAEGSSGGAPGTGIGEAGDPSPTVSTSHPPAIAYAIQAGALRENPDSGPDGIGVQEVGAYTLEARAEVQAVAWGISSDVLDRSGEAACGTAGGRSGLGIVEDVSPTVKSTHANAVATAWQVRRLTPTECHRLQGFPDDHCAIDYRGKIAADGPQYKALGNSWAKPNGAWILARIAERLAA</sequence>
<dbReference type="PROSITE" id="PS00094">
    <property type="entry name" value="C5_MTASE_1"/>
    <property type="match status" value="1"/>
</dbReference>
<reference evidence="9 10" key="1">
    <citation type="journal article" date="2015" name="Int. J. Syst. Evol. Microbiol.">
        <title>Description of Sphingopyxis fribergensis sp. nov. - a soil bacterium with the ability to degrade styrene and phenylacetic acid.</title>
        <authorList>
            <person name="Oelschlagel M."/>
            <person name="Ruckert C."/>
            <person name="Kalinowski J."/>
            <person name="Schmidt G."/>
            <person name="Schlomann M."/>
            <person name="Tischler D."/>
        </authorList>
    </citation>
    <scope>NUCLEOTIDE SEQUENCE [LARGE SCALE GENOMIC DNA]</scope>
    <source>
        <strain evidence="9 10">Kp5.2</strain>
    </source>
</reference>
<keyword evidence="4 7" id="KW-0949">S-adenosyl-L-methionine</keyword>
<evidence type="ECO:0000256" key="6">
    <source>
        <dbReference type="ARBA" id="ARBA00047422"/>
    </source>
</evidence>
<dbReference type="PANTHER" id="PTHR10629">
    <property type="entry name" value="CYTOSINE-SPECIFIC METHYLTRANSFERASE"/>
    <property type="match status" value="1"/>
</dbReference>
<evidence type="ECO:0000313" key="10">
    <source>
        <dbReference type="Proteomes" id="UP000030907"/>
    </source>
</evidence>
<dbReference type="Gene3D" id="3.90.120.10">
    <property type="entry name" value="DNA Methylase, subunit A, domain 2"/>
    <property type="match status" value="1"/>
</dbReference>
<evidence type="ECO:0000256" key="5">
    <source>
        <dbReference type="ARBA" id="ARBA00022747"/>
    </source>
</evidence>
<dbReference type="GO" id="GO:0003677">
    <property type="term" value="F:DNA binding"/>
    <property type="evidence" value="ECO:0007669"/>
    <property type="project" value="TreeGrafter"/>
</dbReference>
<dbReference type="GO" id="GO:0009307">
    <property type="term" value="P:DNA restriction-modification system"/>
    <property type="evidence" value="ECO:0007669"/>
    <property type="project" value="UniProtKB-KW"/>
</dbReference>
<evidence type="ECO:0000256" key="4">
    <source>
        <dbReference type="ARBA" id="ARBA00022691"/>
    </source>
</evidence>
<comment type="catalytic activity">
    <reaction evidence="6">
        <text>a 2'-deoxycytidine in DNA + S-adenosyl-L-methionine = a 5-methyl-2'-deoxycytidine in DNA + S-adenosyl-L-homocysteine + H(+)</text>
        <dbReference type="Rhea" id="RHEA:13681"/>
        <dbReference type="Rhea" id="RHEA-COMP:11369"/>
        <dbReference type="Rhea" id="RHEA-COMP:11370"/>
        <dbReference type="ChEBI" id="CHEBI:15378"/>
        <dbReference type="ChEBI" id="CHEBI:57856"/>
        <dbReference type="ChEBI" id="CHEBI:59789"/>
        <dbReference type="ChEBI" id="CHEBI:85452"/>
        <dbReference type="ChEBI" id="CHEBI:85454"/>
        <dbReference type="EC" id="2.1.1.37"/>
    </reaction>
</comment>
<dbReference type="GO" id="GO:0044027">
    <property type="term" value="P:negative regulation of gene expression via chromosomal CpG island methylation"/>
    <property type="evidence" value="ECO:0007669"/>
    <property type="project" value="TreeGrafter"/>
</dbReference>
<evidence type="ECO:0000313" key="9">
    <source>
        <dbReference type="EMBL" id="AJA07491.1"/>
    </source>
</evidence>
<dbReference type="EMBL" id="CP009122">
    <property type="protein sequence ID" value="AJA07491.1"/>
    <property type="molecule type" value="Genomic_DNA"/>
</dbReference>
<gene>
    <name evidence="9" type="ORF">SKP52_02805</name>
</gene>
<evidence type="ECO:0000256" key="8">
    <source>
        <dbReference type="SAM" id="MobiDB-lite"/>
    </source>
</evidence>
<feature type="region of interest" description="Disordered" evidence="8">
    <location>
        <begin position="222"/>
        <end position="249"/>
    </location>
</feature>
<dbReference type="GO" id="GO:0003886">
    <property type="term" value="F:DNA (cytosine-5-)-methyltransferase activity"/>
    <property type="evidence" value="ECO:0007669"/>
    <property type="project" value="UniProtKB-EC"/>
</dbReference>
<organism evidence="9 10">
    <name type="scientific">Sphingopyxis fribergensis</name>
    <dbReference type="NCBI Taxonomy" id="1515612"/>
    <lineage>
        <taxon>Bacteria</taxon>
        <taxon>Pseudomonadati</taxon>
        <taxon>Pseudomonadota</taxon>
        <taxon>Alphaproteobacteria</taxon>
        <taxon>Sphingomonadales</taxon>
        <taxon>Sphingomonadaceae</taxon>
        <taxon>Sphingopyxis</taxon>
    </lineage>
</organism>
<dbReference type="SUPFAM" id="SSF53335">
    <property type="entry name" value="S-adenosyl-L-methionine-dependent methyltransferases"/>
    <property type="match status" value="1"/>
</dbReference>
<keyword evidence="5" id="KW-0680">Restriction system</keyword>